<feature type="transmembrane region" description="Helical" evidence="3">
    <location>
        <begin position="390"/>
        <end position="420"/>
    </location>
</feature>
<dbReference type="NCBIfam" id="TIGR02675">
    <property type="entry name" value="tape_meas_nterm"/>
    <property type="match status" value="1"/>
</dbReference>
<reference evidence="6" key="2">
    <citation type="journal article" date="2023" name="Pathogens">
        <title>Pathological Features and Genomic Characterization of an Actinobacillus equuli subsp. equuli Bearing Unique Virulence-Associated Genes from an Adult Horse with Pleuropneumonia.</title>
        <authorList>
            <person name="Kamali M."/>
            <person name="Carossino M."/>
            <person name="Del Piero F."/>
            <person name="Peak L."/>
            <person name="Mitchell M.S."/>
            <person name="Willette J."/>
            <person name="Baker R."/>
            <person name="Li F."/>
            <person name="Kenez A."/>
            <person name="Balasuriya U.B.R."/>
            <person name="Go Y.Y."/>
        </authorList>
    </citation>
    <scope>NUCLEOTIDE SEQUENCE</scope>
    <source>
        <strain evidence="6">4524</strain>
    </source>
</reference>
<keyword evidence="7" id="KW-1185">Reference proteome</keyword>
<feature type="domain" description="Tail length tape measure" evidence="4">
    <location>
        <begin position="388"/>
        <end position="480"/>
    </location>
</feature>
<evidence type="ECO:0000256" key="3">
    <source>
        <dbReference type="SAM" id="Phobius"/>
    </source>
</evidence>
<feature type="region of interest" description="Disordered" evidence="2">
    <location>
        <begin position="700"/>
        <end position="720"/>
    </location>
</feature>
<keyword evidence="3" id="KW-0812">Transmembrane</keyword>
<keyword evidence="1" id="KW-0175">Coiled coil</keyword>
<evidence type="ECO:0000313" key="7">
    <source>
        <dbReference type="Proteomes" id="UP001142444"/>
    </source>
</evidence>
<protein>
    <submittedName>
        <fullName evidence="6">Phage tail tape measure protein</fullName>
    </submittedName>
</protein>
<dbReference type="InterPro" id="IPR013491">
    <property type="entry name" value="Tape_meas_N"/>
</dbReference>
<dbReference type="Pfam" id="PF20155">
    <property type="entry name" value="TMP_3"/>
    <property type="match status" value="1"/>
</dbReference>
<dbReference type="Proteomes" id="UP001142444">
    <property type="component" value="Unassembled WGS sequence"/>
</dbReference>
<proteinExistence type="predicted"/>
<dbReference type="Pfam" id="PF06120">
    <property type="entry name" value="Phage_HK97_TLTM"/>
    <property type="match status" value="1"/>
</dbReference>
<dbReference type="RefSeq" id="WP_275218535.1">
    <property type="nucleotide sequence ID" value="NZ_JAPHVQ010000018.1"/>
</dbReference>
<reference evidence="6" key="1">
    <citation type="submission" date="2022-11" db="EMBL/GenBank/DDBJ databases">
        <authorList>
            <person name="Kamali M."/>
            <person name="Peak L."/>
            <person name="Go Y.Y."/>
            <person name="Balasuriya U.B.R."/>
            <person name="Carossino M."/>
        </authorList>
    </citation>
    <scope>NUCLEOTIDE SEQUENCE</scope>
    <source>
        <strain evidence="6">4524</strain>
    </source>
</reference>
<evidence type="ECO:0000259" key="5">
    <source>
        <dbReference type="Pfam" id="PF20155"/>
    </source>
</evidence>
<dbReference type="InterPro" id="IPR009302">
    <property type="entry name" value="Tail_length_tape_measure"/>
</dbReference>
<keyword evidence="3" id="KW-1133">Transmembrane helix</keyword>
<dbReference type="AlphaFoldDB" id="A0A9X4JFN7"/>
<organism evidence="6 7">
    <name type="scientific">Actinobacillus equuli subsp. equuli</name>
    <dbReference type="NCBI Taxonomy" id="202947"/>
    <lineage>
        <taxon>Bacteria</taxon>
        <taxon>Pseudomonadati</taxon>
        <taxon>Pseudomonadota</taxon>
        <taxon>Gammaproteobacteria</taxon>
        <taxon>Pasteurellales</taxon>
        <taxon>Pasteurellaceae</taxon>
        <taxon>Actinobacillus</taxon>
    </lineage>
</organism>
<name>A0A9X4JFN7_ACTEU</name>
<gene>
    <name evidence="6" type="ORF">OQ257_11320</name>
</gene>
<keyword evidence="3" id="KW-0472">Membrane</keyword>
<evidence type="ECO:0000313" key="6">
    <source>
        <dbReference type="EMBL" id="MDE8035745.1"/>
    </source>
</evidence>
<feature type="non-terminal residue" evidence="6">
    <location>
        <position position="933"/>
    </location>
</feature>
<dbReference type="EMBL" id="JAPHVQ010000018">
    <property type="protein sequence ID" value="MDE8035745.1"/>
    <property type="molecule type" value="Genomic_DNA"/>
</dbReference>
<evidence type="ECO:0000259" key="4">
    <source>
        <dbReference type="Pfam" id="PF06120"/>
    </source>
</evidence>
<feature type="domain" description="Tape measure protein N-terminal" evidence="5">
    <location>
        <begin position="74"/>
        <end position="263"/>
    </location>
</feature>
<sequence length="933" mass="102096">MAGSVGPLGIELGLDQTKFTQGLDKAHRSATKFAEQANKQLDSIRKNVETLSGTTDLAERLFKLDMAKSAVLHILKQADTYTELKNRIALVTAEETARTQALQTMFDISMRTNQSIDATSTIYQRFAQNADTLGLSQQRVASLTETVSKAVAISGASSASASAALMQFGQSLASGIFRGQEFNSVMEQTPGLAYAIANGLGVSIGELRVLANEGKLTMDVLIPALEKAKGSVDSQFATRVLTVSAAFENLKTQSTKWVGEMNESIGVTEKLAGLIGTLADHFNVLGTAAVAAGTGIGLIKLTQYANQTRQASSATLAAAQAEQAKTAAELRSIQTSQSLLKTQLQLAATEQQRIAIRKIMEAQSTRITQLTNLEAAANTKLAAARKSANLFGGALGFVGGGVGLLTTGLFAGAGALYAWYQETEQAKERAISYADELVTLKETIKDMDSVTLAATQAKTNESIDAQQAKIQKLQREYDALAEKIKNTPKVTIMEDDYGFEIPIDNTKNLIRLNGELAIKAEELRDKQETLNNTIATGQEVTAQLAIVTEMEMIATMERFGIAALNAEGDQDKFNNAMLVAANVSEKVQTPLQGMMNKVLGVGDAARASADDLYIFSHAYRDFLKTGNGTPLPTMSEENQKLLNDITRDNQITSAKNEKNKGDWVRLNVEKALAQRGVNSTDVGYAEIAAGYTTKFEDDWERQQDRANKKSTKSEQSQREKSRESWLDFYDDVRQKSSSSLGEIELEETQMFQRLEEHRIKGVMSHSEYETAKLAISQRFAKERLELAGKYAPEKLLSANLKDELAAIQELRKAGQLTEGEYQVAEQQLKFDYAESKAQQAISPLDQVRGMYDPEQASKNQQAQELAQLQAFYEQKLMTEEEFQKRKRQIIASYENDRWQKEMSTYATGLNDLGGAFDMLTSAVEQSAGKQSAA</sequence>
<feature type="coiled-coil region" evidence="1">
    <location>
        <begin position="456"/>
        <end position="483"/>
    </location>
</feature>
<evidence type="ECO:0000256" key="1">
    <source>
        <dbReference type="SAM" id="Coils"/>
    </source>
</evidence>
<evidence type="ECO:0000256" key="2">
    <source>
        <dbReference type="SAM" id="MobiDB-lite"/>
    </source>
</evidence>
<accession>A0A9X4JFN7</accession>
<comment type="caution">
    <text evidence="6">The sequence shown here is derived from an EMBL/GenBank/DDBJ whole genome shotgun (WGS) entry which is preliminary data.</text>
</comment>